<dbReference type="GO" id="GO:0010181">
    <property type="term" value="F:FMN binding"/>
    <property type="evidence" value="ECO:0007669"/>
    <property type="project" value="InterPro"/>
</dbReference>
<protein>
    <submittedName>
        <fullName evidence="2">Anaerobic nitric oxide reductase flavorubredoxin</fullName>
    </submittedName>
</protein>
<dbReference type="Pfam" id="PF19583">
    <property type="entry name" value="ODP"/>
    <property type="match status" value="1"/>
</dbReference>
<dbReference type="PANTHER" id="PTHR43717">
    <property type="entry name" value="ANAEROBIC NITRIC OXIDE REDUCTASE FLAVORUBREDOXIN"/>
    <property type="match status" value="1"/>
</dbReference>
<dbReference type="Pfam" id="PF00258">
    <property type="entry name" value="Flavodoxin_1"/>
    <property type="match status" value="1"/>
</dbReference>
<dbReference type="InterPro" id="IPR016440">
    <property type="entry name" value="Rubredoxin-O_OxRdtase"/>
</dbReference>
<feature type="domain" description="Flavodoxin-like" evidence="1">
    <location>
        <begin position="252"/>
        <end position="390"/>
    </location>
</feature>
<dbReference type="Gene3D" id="3.40.50.360">
    <property type="match status" value="1"/>
</dbReference>
<dbReference type="PIRSF" id="PIRSF005243">
    <property type="entry name" value="ROO"/>
    <property type="match status" value="1"/>
</dbReference>
<gene>
    <name evidence="2" type="primary">norV_10</name>
    <name evidence="2" type="ORF">SDC9_30335</name>
</gene>
<sequence>MKQVVISNKINYLGTNDRKKSLFENNWPLPKGVSYNSYLICDNKSALIDTLEFGSKDDYLDQIAEILDGNNLDYLIVNHMEPDHSSMIGILLKFYPQLKIVSNIKAFKMLEAYFGLTQNNFLEVKDNEILDLGYHKLSFHITPWVHWPETMMTYDTTDKVLFSCDAFGSFGTLDGGIFDDEINFEWYEDEMRRYYSNIVGKYSNMVQKAFAKLKDIDIKMICPSHGPVWRSNPVKAIELYDKWSRYESEEGVIIAYASMYGNTEKMADYLARLISEKGIKNIRIYDVSKTHASFILSDIWKYKTVILGSCAYNAGMHPMMEHLCHELSVLNPKDKNYALFGSYSWNGGGLKSLLAFAEKMTWNKIAEPVELMGAPTLLKMEGFQNIAEKI</sequence>
<dbReference type="InterPro" id="IPR029039">
    <property type="entry name" value="Flavoprotein-like_sf"/>
</dbReference>
<evidence type="ECO:0000313" key="2">
    <source>
        <dbReference type="EMBL" id="MPL84370.1"/>
    </source>
</evidence>
<accession>A0A644UZ76</accession>
<dbReference type="GO" id="GO:0016491">
    <property type="term" value="F:oxidoreductase activity"/>
    <property type="evidence" value="ECO:0007669"/>
    <property type="project" value="InterPro"/>
</dbReference>
<reference evidence="2" key="1">
    <citation type="submission" date="2019-08" db="EMBL/GenBank/DDBJ databases">
        <authorList>
            <person name="Kucharzyk K."/>
            <person name="Murdoch R.W."/>
            <person name="Higgins S."/>
            <person name="Loffler F."/>
        </authorList>
    </citation>
    <scope>NUCLEOTIDE SEQUENCE</scope>
</reference>
<dbReference type="SUPFAM" id="SSF56281">
    <property type="entry name" value="Metallo-hydrolase/oxidoreductase"/>
    <property type="match status" value="1"/>
</dbReference>
<dbReference type="GO" id="GO:0009055">
    <property type="term" value="F:electron transfer activity"/>
    <property type="evidence" value="ECO:0007669"/>
    <property type="project" value="InterPro"/>
</dbReference>
<dbReference type="PROSITE" id="PS50902">
    <property type="entry name" value="FLAVODOXIN_LIKE"/>
    <property type="match status" value="1"/>
</dbReference>
<comment type="caution">
    <text evidence="2">The sequence shown here is derived from an EMBL/GenBank/DDBJ whole genome shotgun (WGS) entry which is preliminary data.</text>
</comment>
<proteinExistence type="predicted"/>
<name>A0A644UZ76_9ZZZZ</name>
<dbReference type="SMART" id="SM00849">
    <property type="entry name" value="Lactamase_B"/>
    <property type="match status" value="1"/>
</dbReference>
<dbReference type="SUPFAM" id="SSF52218">
    <property type="entry name" value="Flavoproteins"/>
    <property type="match status" value="1"/>
</dbReference>
<dbReference type="InterPro" id="IPR036866">
    <property type="entry name" value="RibonucZ/Hydroxyglut_hydro"/>
</dbReference>
<dbReference type="InterPro" id="IPR008254">
    <property type="entry name" value="Flavodoxin/NO_synth"/>
</dbReference>
<dbReference type="Gene3D" id="3.60.15.10">
    <property type="entry name" value="Ribonuclease Z/Hydroxyacylglutathione hydrolase-like"/>
    <property type="match status" value="1"/>
</dbReference>
<dbReference type="AlphaFoldDB" id="A0A644UZ76"/>
<evidence type="ECO:0000259" key="1">
    <source>
        <dbReference type="PROSITE" id="PS50902"/>
    </source>
</evidence>
<dbReference type="InterPro" id="IPR001279">
    <property type="entry name" value="Metallo-B-lactamas"/>
</dbReference>
<dbReference type="CDD" id="cd07709">
    <property type="entry name" value="flavodiiron_proteins_MBL-fold"/>
    <property type="match status" value="1"/>
</dbReference>
<dbReference type="PANTHER" id="PTHR43717:SF1">
    <property type="entry name" value="ANAEROBIC NITRIC OXIDE REDUCTASE FLAVORUBREDOXIN"/>
    <property type="match status" value="1"/>
</dbReference>
<dbReference type="InterPro" id="IPR045761">
    <property type="entry name" value="ODP_dom"/>
</dbReference>
<dbReference type="EMBL" id="VSSQ01000189">
    <property type="protein sequence ID" value="MPL84370.1"/>
    <property type="molecule type" value="Genomic_DNA"/>
</dbReference>
<organism evidence="2">
    <name type="scientific">bioreactor metagenome</name>
    <dbReference type="NCBI Taxonomy" id="1076179"/>
    <lineage>
        <taxon>unclassified sequences</taxon>
        <taxon>metagenomes</taxon>
        <taxon>ecological metagenomes</taxon>
    </lineage>
</organism>
<dbReference type="GO" id="GO:0046872">
    <property type="term" value="F:metal ion binding"/>
    <property type="evidence" value="ECO:0007669"/>
    <property type="project" value="InterPro"/>
</dbReference>